<evidence type="ECO:0000256" key="8">
    <source>
        <dbReference type="PROSITE-ProRule" id="PRU00108"/>
    </source>
</evidence>
<dbReference type="GO" id="GO:0048731">
    <property type="term" value="P:system development"/>
    <property type="evidence" value="ECO:0007669"/>
    <property type="project" value="UniProtKB-ARBA"/>
</dbReference>
<feature type="compositionally biased region" description="Basic residues" evidence="10">
    <location>
        <begin position="259"/>
        <end position="269"/>
    </location>
</feature>
<dbReference type="GO" id="GO:1990837">
    <property type="term" value="F:sequence-specific double-stranded DNA binding"/>
    <property type="evidence" value="ECO:0007669"/>
    <property type="project" value="UniProtKB-ARBA"/>
</dbReference>
<dbReference type="PROSITE" id="PS50071">
    <property type="entry name" value="HOMEOBOX_2"/>
    <property type="match status" value="1"/>
</dbReference>
<dbReference type="Pfam" id="PF00046">
    <property type="entry name" value="Homeodomain"/>
    <property type="match status" value="1"/>
</dbReference>
<dbReference type="SMART" id="SM00389">
    <property type="entry name" value="HOX"/>
    <property type="match status" value="1"/>
</dbReference>
<evidence type="ECO:0000259" key="11">
    <source>
        <dbReference type="PROSITE" id="PS50071"/>
    </source>
</evidence>
<dbReference type="SUPFAM" id="SSF46689">
    <property type="entry name" value="Homeodomain-like"/>
    <property type="match status" value="1"/>
</dbReference>
<keyword evidence="3 8" id="KW-0371">Homeobox</keyword>
<keyword evidence="4 8" id="KW-0539">Nucleus</keyword>
<dbReference type="InterPro" id="IPR000047">
    <property type="entry name" value="HTH_motif"/>
</dbReference>
<feature type="compositionally biased region" description="Basic and acidic residues" evidence="10">
    <location>
        <begin position="180"/>
        <end position="192"/>
    </location>
</feature>
<evidence type="ECO:0000256" key="4">
    <source>
        <dbReference type="ARBA" id="ARBA00023242"/>
    </source>
</evidence>
<comment type="caution">
    <text evidence="12">The sequence shown here is derived from an EMBL/GenBank/DDBJ whole genome shotgun (WGS) entry which is preliminary data.</text>
</comment>
<sequence>MKRDTLAHTLKMEQNYIAVLPGSVPLTEEKKGFSLSPFSIEHILTMRQGDLSSKDPLIQKGKGFGFHESNSSSALDLTIRSNLDFQKCERNYELDELKGADDSGNDVNGSMVRDRGKLMVKNIAHEVTRIIKTEPDCLIENSQNDTEVEAEEGDIWSDNLDTSDDEGSPTLDRPAFFRNNHIDRRTGDERKSSSAGPCSDDVDDDDEDEMHIYRSDKSKHIRKDKKPREDSNNDKDEDVNKGEEFQYAHNDGKPDKCPSHQKPRKKRSRAAFSHAQVFELERRFRHQRYLSGPERAELAQSLKLTETQVKIWFQNRRYKTKRRQLQQEQSFAHAARKAAVTILVQDGKRLYNPAEFVRPILYPSLPALNYFCHFVH</sequence>
<dbReference type="CDD" id="cd00086">
    <property type="entry name" value="homeodomain"/>
    <property type="match status" value="1"/>
</dbReference>
<evidence type="ECO:0000256" key="5">
    <source>
        <dbReference type="ARBA" id="ARBA00061541"/>
    </source>
</evidence>
<keyword evidence="13" id="KW-1185">Reference proteome</keyword>
<evidence type="ECO:0000256" key="2">
    <source>
        <dbReference type="ARBA" id="ARBA00023125"/>
    </source>
</evidence>
<evidence type="ECO:0000256" key="7">
    <source>
        <dbReference type="ARBA" id="ARBA00081047"/>
    </source>
</evidence>
<dbReference type="AlphaFoldDB" id="A0ABD3VT30"/>
<dbReference type="EMBL" id="JBJQND010000010">
    <property type="protein sequence ID" value="KAL3863545.1"/>
    <property type="molecule type" value="Genomic_DNA"/>
</dbReference>
<evidence type="ECO:0000256" key="6">
    <source>
        <dbReference type="ARBA" id="ARBA00067519"/>
    </source>
</evidence>
<evidence type="ECO:0000256" key="1">
    <source>
        <dbReference type="ARBA" id="ARBA00004123"/>
    </source>
</evidence>
<reference evidence="12 13" key="1">
    <citation type="submission" date="2024-11" db="EMBL/GenBank/DDBJ databases">
        <title>Chromosome-level genome assembly of the freshwater bivalve Anodonta woodiana.</title>
        <authorList>
            <person name="Chen X."/>
        </authorList>
    </citation>
    <scope>NUCLEOTIDE SEQUENCE [LARGE SCALE GENOMIC DNA]</scope>
    <source>
        <strain evidence="12">MN2024</strain>
        <tissue evidence="12">Gills</tissue>
    </source>
</reference>
<dbReference type="PRINTS" id="PR00024">
    <property type="entry name" value="HOMEOBOX"/>
</dbReference>
<accession>A0ABD3VT30</accession>
<dbReference type="PRINTS" id="PR00031">
    <property type="entry name" value="HTHREPRESSR"/>
</dbReference>
<proteinExistence type="inferred from homology"/>
<gene>
    <name evidence="12" type="ORF">ACJMK2_005296</name>
</gene>
<feature type="compositionally biased region" description="Acidic residues" evidence="10">
    <location>
        <begin position="200"/>
        <end position="209"/>
    </location>
</feature>
<dbReference type="InterPro" id="IPR009057">
    <property type="entry name" value="Homeodomain-like_sf"/>
</dbReference>
<dbReference type="InterPro" id="IPR017970">
    <property type="entry name" value="Homeobox_CS"/>
</dbReference>
<feature type="compositionally biased region" description="Acidic residues" evidence="10">
    <location>
        <begin position="146"/>
        <end position="167"/>
    </location>
</feature>
<name>A0ABD3VT30_SINWO</name>
<comment type="subcellular location">
    <subcellularLocation>
        <location evidence="1 8 9">Nucleus</location>
    </subcellularLocation>
</comment>
<organism evidence="12 13">
    <name type="scientific">Sinanodonta woodiana</name>
    <name type="common">Chinese pond mussel</name>
    <name type="synonym">Anodonta woodiana</name>
    <dbReference type="NCBI Taxonomy" id="1069815"/>
    <lineage>
        <taxon>Eukaryota</taxon>
        <taxon>Metazoa</taxon>
        <taxon>Spiralia</taxon>
        <taxon>Lophotrochozoa</taxon>
        <taxon>Mollusca</taxon>
        <taxon>Bivalvia</taxon>
        <taxon>Autobranchia</taxon>
        <taxon>Heteroconchia</taxon>
        <taxon>Palaeoheterodonta</taxon>
        <taxon>Unionida</taxon>
        <taxon>Unionoidea</taxon>
        <taxon>Unionidae</taxon>
        <taxon>Unioninae</taxon>
        <taxon>Sinanodonta</taxon>
    </lineage>
</organism>
<dbReference type="PANTHER" id="PTHR24340:SF73">
    <property type="entry name" value="HOMEOBOX PROTEIN BAGPIPE-RELATED"/>
    <property type="match status" value="1"/>
</dbReference>
<protein>
    <recommendedName>
        <fullName evidence="6">Homeobox protein Nkx-3.2</fullName>
    </recommendedName>
    <alternativeName>
        <fullName evidence="7">Bagpipe homeobox protein homolog 1</fullName>
    </alternativeName>
</protein>
<dbReference type="Proteomes" id="UP001634394">
    <property type="component" value="Unassembled WGS sequence"/>
</dbReference>
<evidence type="ECO:0000313" key="12">
    <source>
        <dbReference type="EMBL" id="KAL3863545.1"/>
    </source>
</evidence>
<dbReference type="PANTHER" id="PTHR24340">
    <property type="entry name" value="HOMEOBOX PROTEIN NKX"/>
    <property type="match status" value="1"/>
</dbReference>
<evidence type="ECO:0000256" key="3">
    <source>
        <dbReference type="ARBA" id="ARBA00023155"/>
    </source>
</evidence>
<evidence type="ECO:0000313" key="13">
    <source>
        <dbReference type="Proteomes" id="UP001634394"/>
    </source>
</evidence>
<dbReference type="InterPro" id="IPR050394">
    <property type="entry name" value="Homeobox_NK-like"/>
</dbReference>
<dbReference type="Gene3D" id="1.10.10.60">
    <property type="entry name" value="Homeodomain-like"/>
    <property type="match status" value="1"/>
</dbReference>
<dbReference type="GO" id="GO:0005634">
    <property type="term" value="C:nucleus"/>
    <property type="evidence" value="ECO:0007669"/>
    <property type="project" value="UniProtKB-SubCell"/>
</dbReference>
<comment type="similarity">
    <text evidence="5">Belongs to the NK-3 homeobox family.</text>
</comment>
<feature type="region of interest" description="Disordered" evidence="10">
    <location>
        <begin position="141"/>
        <end position="272"/>
    </location>
</feature>
<feature type="DNA-binding region" description="Homeobox" evidence="8">
    <location>
        <begin position="265"/>
        <end position="324"/>
    </location>
</feature>
<dbReference type="InterPro" id="IPR020479">
    <property type="entry name" value="HD_metazoa"/>
</dbReference>
<feature type="domain" description="Homeobox" evidence="11">
    <location>
        <begin position="263"/>
        <end position="323"/>
    </location>
</feature>
<keyword evidence="2 8" id="KW-0238">DNA-binding</keyword>
<dbReference type="PROSITE" id="PS00027">
    <property type="entry name" value="HOMEOBOX_1"/>
    <property type="match status" value="1"/>
</dbReference>
<evidence type="ECO:0000256" key="9">
    <source>
        <dbReference type="RuleBase" id="RU000682"/>
    </source>
</evidence>
<feature type="compositionally biased region" description="Basic and acidic residues" evidence="10">
    <location>
        <begin position="226"/>
        <end position="258"/>
    </location>
</feature>
<evidence type="ECO:0000256" key="10">
    <source>
        <dbReference type="SAM" id="MobiDB-lite"/>
    </source>
</evidence>
<dbReference type="FunFam" id="1.10.10.60:FF:000225">
    <property type="entry name" value="NK3 homeobox 2"/>
    <property type="match status" value="1"/>
</dbReference>
<dbReference type="InterPro" id="IPR001356">
    <property type="entry name" value="HD"/>
</dbReference>